<name>A0A6A0AI90_HAELA</name>
<organism evidence="1 2">
    <name type="scientific">Haematococcus lacustris</name>
    <name type="common">Green alga</name>
    <name type="synonym">Haematococcus pluvialis</name>
    <dbReference type="NCBI Taxonomy" id="44745"/>
    <lineage>
        <taxon>Eukaryota</taxon>
        <taxon>Viridiplantae</taxon>
        <taxon>Chlorophyta</taxon>
        <taxon>core chlorophytes</taxon>
        <taxon>Chlorophyceae</taxon>
        <taxon>CS clade</taxon>
        <taxon>Chlamydomonadales</taxon>
        <taxon>Haematococcaceae</taxon>
        <taxon>Haematococcus</taxon>
    </lineage>
</organism>
<dbReference type="Proteomes" id="UP000485058">
    <property type="component" value="Unassembled WGS sequence"/>
</dbReference>
<keyword evidence="2" id="KW-1185">Reference proteome</keyword>
<feature type="non-terminal residue" evidence="1">
    <location>
        <position position="1"/>
    </location>
</feature>
<sequence>MCKILVDGARRRRTHWASAEQAAAQLRSKPPYSAWHADCFIAYLECGLKPVLWPSWPSWQASMRPVRTS</sequence>
<dbReference type="EMBL" id="BLLF01006888">
    <property type="protein sequence ID" value="GFH32629.1"/>
    <property type="molecule type" value="Genomic_DNA"/>
</dbReference>
<comment type="caution">
    <text evidence="1">The sequence shown here is derived from an EMBL/GenBank/DDBJ whole genome shotgun (WGS) entry which is preliminary data.</text>
</comment>
<protein>
    <submittedName>
        <fullName evidence="1">Uncharacterized protein</fullName>
    </submittedName>
</protein>
<gene>
    <name evidence="1" type="ORF">HaLaN_31877</name>
</gene>
<evidence type="ECO:0000313" key="1">
    <source>
        <dbReference type="EMBL" id="GFH32629.1"/>
    </source>
</evidence>
<evidence type="ECO:0000313" key="2">
    <source>
        <dbReference type="Proteomes" id="UP000485058"/>
    </source>
</evidence>
<proteinExistence type="predicted"/>
<dbReference type="AlphaFoldDB" id="A0A6A0AI90"/>
<reference evidence="1 2" key="1">
    <citation type="submission" date="2020-02" db="EMBL/GenBank/DDBJ databases">
        <title>Draft genome sequence of Haematococcus lacustris strain NIES-144.</title>
        <authorList>
            <person name="Morimoto D."/>
            <person name="Nakagawa S."/>
            <person name="Yoshida T."/>
            <person name="Sawayama S."/>
        </authorList>
    </citation>
    <scope>NUCLEOTIDE SEQUENCE [LARGE SCALE GENOMIC DNA]</scope>
    <source>
        <strain evidence="1 2">NIES-144</strain>
    </source>
</reference>
<accession>A0A6A0AI90</accession>
<dbReference type="Gene3D" id="3.40.50.1820">
    <property type="entry name" value="alpha/beta hydrolase"/>
    <property type="match status" value="1"/>
</dbReference>
<dbReference type="InterPro" id="IPR029058">
    <property type="entry name" value="AB_hydrolase_fold"/>
</dbReference>